<comment type="catalytic activity">
    <reaction evidence="39">
        <text>1-hexadecanoyl-sn-glycero-3-phosphocholine + H2O = sn-glycerol 3-phosphocholine + hexadecanoate + H(+)</text>
        <dbReference type="Rhea" id="RHEA:40435"/>
        <dbReference type="ChEBI" id="CHEBI:7896"/>
        <dbReference type="ChEBI" id="CHEBI:15377"/>
        <dbReference type="ChEBI" id="CHEBI:15378"/>
        <dbReference type="ChEBI" id="CHEBI:16870"/>
        <dbReference type="ChEBI" id="CHEBI:72998"/>
    </reaction>
    <physiologicalReaction direction="left-to-right" evidence="39">
        <dbReference type="Rhea" id="RHEA:40436"/>
    </physiologicalReaction>
</comment>
<evidence type="ECO:0000256" key="43">
    <source>
        <dbReference type="ARBA" id="ARBA00048939"/>
    </source>
</evidence>
<dbReference type="GO" id="GO:0004806">
    <property type="term" value="F:triacylglycerol lipase activity"/>
    <property type="evidence" value="ECO:0007669"/>
    <property type="project" value="UniProtKB-EC"/>
</dbReference>
<evidence type="ECO:0000256" key="21">
    <source>
        <dbReference type="ARBA" id="ARBA00031182"/>
    </source>
</evidence>
<comment type="catalytic activity">
    <reaction evidence="40">
        <text>1-hexadecanoyl-2-(9Z-octadecenoyl)-sn-glycero-3-phosphocholine + H2O = 1-hexadecanoyl-sn-glycero-3-phosphocholine + (9Z)-octadecenoate + H(+)</text>
        <dbReference type="Rhea" id="RHEA:38779"/>
        <dbReference type="ChEBI" id="CHEBI:15377"/>
        <dbReference type="ChEBI" id="CHEBI:15378"/>
        <dbReference type="ChEBI" id="CHEBI:30823"/>
        <dbReference type="ChEBI" id="CHEBI:72998"/>
        <dbReference type="ChEBI" id="CHEBI:73001"/>
    </reaction>
    <physiologicalReaction direction="left-to-right" evidence="40">
        <dbReference type="Rhea" id="RHEA:38780"/>
    </physiologicalReaction>
</comment>
<dbReference type="Gene3D" id="3.40.50.1110">
    <property type="entry name" value="SGNH hydrolase"/>
    <property type="match status" value="1"/>
</dbReference>
<dbReference type="GO" id="GO:0006644">
    <property type="term" value="P:phospholipid metabolic process"/>
    <property type="evidence" value="ECO:0007669"/>
    <property type="project" value="TreeGrafter"/>
</dbReference>
<keyword evidence="14" id="KW-0472">Membrane</keyword>
<protein>
    <recommendedName>
        <fullName evidence="6">Phospholipase B1, membrane-associated</fullName>
        <ecNumber evidence="5">3.1.1.3</ecNumber>
        <ecNumber evidence="4">3.1.1.4</ecNumber>
        <ecNumber evidence="3">3.1.1.5</ecNumber>
    </recommendedName>
    <alternativeName>
        <fullName evidence="20">Lysophospholipase</fullName>
    </alternativeName>
    <alternativeName>
        <fullName evidence="21">Phospholipase A2</fullName>
    </alternativeName>
    <alternativeName>
        <fullName evidence="23">Phospholipase B/lipase</fullName>
    </alternativeName>
    <alternativeName>
        <fullName evidence="22">Triacylglycerol lipase</fullName>
    </alternativeName>
</protein>
<comment type="catalytic activity">
    <reaction evidence="30">
        <text>1-hexadecanoyl-2-(9Z-octadecenoyl)-sn-glycero-3-phospho-(1'-sn-glycerol) + H2O = 1-hexadecanoyl-sn-glycero-3-phospho-(1'-sn-glycerol) + (9Z)-octadecenoate + H(+)</text>
        <dbReference type="Rhea" id="RHEA:40919"/>
        <dbReference type="ChEBI" id="CHEBI:15377"/>
        <dbReference type="ChEBI" id="CHEBI:15378"/>
        <dbReference type="ChEBI" id="CHEBI:30823"/>
        <dbReference type="ChEBI" id="CHEBI:72841"/>
        <dbReference type="ChEBI" id="CHEBI:75158"/>
    </reaction>
    <physiologicalReaction direction="left-to-right" evidence="30">
        <dbReference type="Rhea" id="RHEA:40920"/>
    </physiologicalReaction>
</comment>
<comment type="catalytic activity">
    <reaction evidence="42">
        <text>1-O-hexadecyl-2-(9Z)-octadecenoyl-sn-glycero-3-phosphocholine + H2O = 1-O-hexadecyl-sn-glycero-3-phosphocholine + (9Z)-octadecenoate + H(+)</text>
        <dbReference type="Rhea" id="RHEA:40915"/>
        <dbReference type="ChEBI" id="CHEBI:15377"/>
        <dbReference type="ChEBI" id="CHEBI:15378"/>
        <dbReference type="ChEBI" id="CHEBI:30823"/>
        <dbReference type="ChEBI" id="CHEBI:34112"/>
        <dbReference type="ChEBI" id="CHEBI:64496"/>
    </reaction>
    <physiologicalReaction direction="left-to-right" evidence="42">
        <dbReference type="Rhea" id="RHEA:40916"/>
    </physiologicalReaction>
</comment>
<evidence type="ECO:0000256" key="40">
    <source>
        <dbReference type="ARBA" id="ARBA00048699"/>
    </source>
</evidence>
<dbReference type="GO" id="GO:0016324">
    <property type="term" value="C:apical plasma membrane"/>
    <property type="evidence" value="ECO:0007669"/>
    <property type="project" value="UniProtKB-SubCell"/>
</dbReference>
<evidence type="ECO:0000256" key="7">
    <source>
        <dbReference type="ARBA" id="ARBA00022475"/>
    </source>
</evidence>
<accession>A0A182JJ13</accession>
<evidence type="ECO:0000256" key="32">
    <source>
        <dbReference type="ARBA" id="ARBA00048058"/>
    </source>
</evidence>
<sequence>MNIVSLALFLLLQQGYSVIGQEEVSVLDSAPFLSIYRNLHELLFNTVGPNSENPFRLEKARSLGKIQTTVPENQSFPCPTDGMRSAKPPNSVHALRPGDIDVIAALGDSLTAGTGVLATEVLELIIENRGLSWSIGGQGTWRQYLTLPNILKVFNPNLNGYVVGDSLSIHKESRFDVAELAGMSQDLPHQARNLIKRMLADPKVDMRNHWKLITILMGHNDFCSRNCYLPRPEKALYYHERNLLQTLRLLRKYLPRTMVNIVGTINVSILRTFRPRPPQCVTLHRVECPCVFGTQFADVQPQLDRIMKQWNRLQQSVAERDEFQNAPDFTVNYQPFPDQLVLPTLPNGDTDQGVASVDCFHFSQRGHALAANSYWNNMIDLVGNKSDLVRREFERFNCPMEGRPFLVTNKNSFKF</sequence>
<evidence type="ECO:0000256" key="39">
    <source>
        <dbReference type="ARBA" id="ARBA00048656"/>
    </source>
</evidence>
<evidence type="ECO:0000256" key="38">
    <source>
        <dbReference type="ARBA" id="ARBA00048613"/>
    </source>
</evidence>
<comment type="catalytic activity">
    <reaction evidence="19">
        <text>a 1,2-diacyl-sn-glycero-3-phosphocholine + H2O = a 1-acyl-sn-glycero-3-phosphocholine + a fatty acid + H(+)</text>
        <dbReference type="Rhea" id="RHEA:15801"/>
        <dbReference type="ChEBI" id="CHEBI:15377"/>
        <dbReference type="ChEBI" id="CHEBI:15378"/>
        <dbReference type="ChEBI" id="CHEBI:28868"/>
        <dbReference type="ChEBI" id="CHEBI:57643"/>
        <dbReference type="ChEBI" id="CHEBI:58168"/>
        <dbReference type="EC" id="3.1.1.4"/>
    </reaction>
    <physiologicalReaction direction="left-to-right" evidence="19">
        <dbReference type="Rhea" id="RHEA:15802"/>
    </physiologicalReaction>
</comment>
<evidence type="ECO:0000256" key="41">
    <source>
        <dbReference type="ARBA" id="ARBA00048869"/>
    </source>
</evidence>
<evidence type="ECO:0000256" key="25">
    <source>
        <dbReference type="ARBA" id="ARBA00047324"/>
    </source>
</evidence>
<dbReference type="CDD" id="cd01824">
    <property type="entry name" value="Phospholipase_B_like"/>
    <property type="match status" value="1"/>
</dbReference>
<comment type="catalytic activity">
    <reaction evidence="31">
        <text>a 1-O-alkyl-2-acyl-sn-glycero-3-phosphocholine + H2O = a 1-O-alkyl-sn-glycero-3-phosphocholine + a fatty acid + H(+)</text>
        <dbReference type="Rhea" id="RHEA:36231"/>
        <dbReference type="ChEBI" id="CHEBI:15377"/>
        <dbReference type="ChEBI" id="CHEBI:15378"/>
        <dbReference type="ChEBI" id="CHEBI:28868"/>
        <dbReference type="ChEBI" id="CHEBI:30909"/>
        <dbReference type="ChEBI" id="CHEBI:36702"/>
        <dbReference type="EC" id="3.1.1.4"/>
    </reaction>
    <physiologicalReaction direction="left-to-right" evidence="31">
        <dbReference type="Rhea" id="RHEA:36232"/>
    </physiologicalReaction>
</comment>
<comment type="catalytic activity">
    <reaction evidence="32">
        <text>1,2-di-(9Z-octadecenoyl)-sn-glycero-3-phosphocholine + H2O = 1-(9Z-octadecenoyl)-sn-glycero-3-phosphocholine + (9Z)-octadecenoate + H(+)</text>
        <dbReference type="Rhea" id="RHEA:40923"/>
        <dbReference type="ChEBI" id="CHEBI:15377"/>
        <dbReference type="ChEBI" id="CHEBI:15378"/>
        <dbReference type="ChEBI" id="CHEBI:28610"/>
        <dbReference type="ChEBI" id="CHEBI:30823"/>
        <dbReference type="ChEBI" id="CHEBI:74669"/>
    </reaction>
    <physiologicalReaction direction="left-to-right" evidence="32">
        <dbReference type="Rhea" id="RHEA:40924"/>
    </physiologicalReaction>
</comment>
<evidence type="ECO:0000256" key="45">
    <source>
        <dbReference type="ARBA" id="ARBA00049372"/>
    </source>
</evidence>
<dbReference type="InterPro" id="IPR008265">
    <property type="entry name" value="Lipase_GDSL_AS"/>
</dbReference>
<comment type="similarity">
    <text evidence="2">Belongs to the 'GDSL' lipolytic enzyme family. Phospholipase B1 subfamily.</text>
</comment>
<evidence type="ECO:0000256" key="30">
    <source>
        <dbReference type="ARBA" id="ARBA00048015"/>
    </source>
</evidence>
<comment type="catalytic activity">
    <reaction evidence="35">
        <text>1-octadecanoyl-2-(9Z,12Z)-octadecadienoyl-sn-glycerol + H2O = 1-octadecanoyl-sn-glycerol + (9Z,12Z)-octadecadienoate + H(+)</text>
        <dbReference type="Rhea" id="RHEA:40927"/>
        <dbReference type="ChEBI" id="CHEBI:15377"/>
        <dbReference type="ChEBI" id="CHEBI:15378"/>
        <dbReference type="ChEBI" id="CHEBI:30245"/>
        <dbReference type="ChEBI" id="CHEBI:75550"/>
        <dbReference type="ChEBI" id="CHEBI:77097"/>
    </reaction>
    <physiologicalReaction direction="left-to-right" evidence="35">
        <dbReference type="Rhea" id="RHEA:40928"/>
    </physiologicalReaction>
</comment>
<keyword evidence="13" id="KW-0443">Lipid metabolism</keyword>
<evidence type="ECO:0000256" key="16">
    <source>
        <dbReference type="ARBA" id="ARBA00023264"/>
    </source>
</evidence>
<keyword evidence="8" id="KW-0812">Transmembrane</keyword>
<evidence type="ECO:0000256" key="24">
    <source>
        <dbReference type="ARBA" id="ARBA00045916"/>
    </source>
</evidence>
<dbReference type="EC" id="3.1.1.4" evidence="4"/>
<keyword evidence="15" id="KW-0325">Glycoprotein</keyword>
<evidence type="ECO:0000256" key="11">
    <source>
        <dbReference type="ARBA" id="ARBA00022801"/>
    </source>
</evidence>
<evidence type="ECO:0000256" key="2">
    <source>
        <dbReference type="ARBA" id="ARBA00009979"/>
    </source>
</evidence>
<evidence type="ECO:0000256" key="17">
    <source>
        <dbReference type="ARBA" id="ARBA00023369"/>
    </source>
</evidence>
<comment type="catalytic activity">
    <reaction evidence="38">
        <text>1-hexadecanoyl-2-(9Z-octadecenoyl)-sn-glycero-3-phosphoethanolamine + H2O = 1-hexadecanoyl-sn-glycero-3-phosphoethanolamine + (9Z)-octadecenoate + H(+)</text>
        <dbReference type="Rhea" id="RHEA:40911"/>
        <dbReference type="ChEBI" id="CHEBI:15377"/>
        <dbReference type="ChEBI" id="CHEBI:15378"/>
        <dbReference type="ChEBI" id="CHEBI:30823"/>
        <dbReference type="ChEBI" id="CHEBI:73004"/>
        <dbReference type="ChEBI" id="CHEBI:73007"/>
    </reaction>
    <physiologicalReaction direction="left-to-right" evidence="38">
        <dbReference type="Rhea" id="RHEA:40912"/>
    </physiologicalReaction>
</comment>
<evidence type="ECO:0000256" key="12">
    <source>
        <dbReference type="ARBA" id="ARBA00022989"/>
    </source>
</evidence>
<comment type="catalytic activity">
    <reaction evidence="26">
        <text>1,3-dihexadecanoyl-2-(9Z-octadecenoyl)glycerol + H2O = 1-hexadecanoyl-2-(9Z-octadecenoyl)-glycerol + hexadecanoate + H(+)</text>
        <dbReference type="Rhea" id="RHEA:40979"/>
        <dbReference type="ChEBI" id="CHEBI:7896"/>
        <dbReference type="ChEBI" id="CHEBI:15377"/>
        <dbReference type="ChEBI" id="CHEBI:15378"/>
        <dbReference type="ChEBI" id="CHEBI:75585"/>
        <dbReference type="ChEBI" id="CHEBI:75688"/>
    </reaction>
    <physiologicalReaction direction="left-to-right" evidence="26">
        <dbReference type="Rhea" id="RHEA:40980"/>
    </physiologicalReaction>
</comment>
<comment type="catalytic activity">
    <reaction evidence="17">
        <text>a triacylglycerol + H2O = a diacylglycerol + a fatty acid + H(+)</text>
        <dbReference type="Rhea" id="RHEA:12044"/>
        <dbReference type="ChEBI" id="CHEBI:15377"/>
        <dbReference type="ChEBI" id="CHEBI:15378"/>
        <dbReference type="ChEBI" id="CHEBI:17855"/>
        <dbReference type="ChEBI" id="CHEBI:18035"/>
        <dbReference type="ChEBI" id="CHEBI:28868"/>
        <dbReference type="EC" id="3.1.1.3"/>
    </reaction>
    <physiologicalReaction direction="left-to-right" evidence="17">
        <dbReference type="Rhea" id="RHEA:12045"/>
    </physiologicalReaction>
</comment>
<evidence type="ECO:0000256" key="36">
    <source>
        <dbReference type="ARBA" id="ARBA00048386"/>
    </source>
</evidence>
<dbReference type="SUPFAM" id="SSF52266">
    <property type="entry name" value="SGNH hydrolase"/>
    <property type="match status" value="1"/>
</dbReference>
<comment type="subcellular location">
    <subcellularLocation>
        <location evidence="1">Apical cell membrane</location>
        <topology evidence="1">Single-pass type I membrane protein</topology>
    </subcellularLocation>
</comment>
<organism evidence="47">
    <name type="scientific">Anopheles atroparvus</name>
    <name type="common">European mosquito</name>
    <dbReference type="NCBI Taxonomy" id="41427"/>
    <lineage>
        <taxon>Eukaryota</taxon>
        <taxon>Metazoa</taxon>
        <taxon>Ecdysozoa</taxon>
        <taxon>Arthropoda</taxon>
        <taxon>Hexapoda</taxon>
        <taxon>Insecta</taxon>
        <taxon>Pterygota</taxon>
        <taxon>Neoptera</taxon>
        <taxon>Endopterygota</taxon>
        <taxon>Diptera</taxon>
        <taxon>Nematocera</taxon>
        <taxon>Culicoidea</taxon>
        <taxon>Culicidae</taxon>
        <taxon>Anophelinae</taxon>
        <taxon>Anopheles</taxon>
    </lineage>
</organism>
<evidence type="ECO:0000256" key="22">
    <source>
        <dbReference type="ARBA" id="ARBA00031485"/>
    </source>
</evidence>
<evidence type="ECO:0000256" key="4">
    <source>
        <dbReference type="ARBA" id="ARBA00013278"/>
    </source>
</evidence>
<evidence type="ECO:0000256" key="33">
    <source>
        <dbReference type="ARBA" id="ARBA00048227"/>
    </source>
</evidence>
<dbReference type="GO" id="GO:0004622">
    <property type="term" value="F:phosphatidylcholine lysophospholipase activity"/>
    <property type="evidence" value="ECO:0007669"/>
    <property type="project" value="UniProtKB-EC"/>
</dbReference>
<comment type="catalytic activity">
    <reaction evidence="27">
        <text>1-(9Z-octadecenoyl)-glycerol + H2O = glycerol + (9Z)-octadecenoate + H(+)</text>
        <dbReference type="Rhea" id="RHEA:38487"/>
        <dbReference type="ChEBI" id="CHEBI:15377"/>
        <dbReference type="ChEBI" id="CHEBI:15378"/>
        <dbReference type="ChEBI" id="CHEBI:17754"/>
        <dbReference type="ChEBI" id="CHEBI:30823"/>
        <dbReference type="ChEBI" id="CHEBI:75342"/>
    </reaction>
    <physiologicalReaction direction="left-to-right" evidence="27">
        <dbReference type="Rhea" id="RHEA:38488"/>
    </physiologicalReaction>
</comment>
<evidence type="ECO:0000256" key="46">
    <source>
        <dbReference type="ARBA" id="ARBA00049461"/>
    </source>
</evidence>
<evidence type="ECO:0000256" key="19">
    <source>
        <dbReference type="ARBA" id="ARBA00023422"/>
    </source>
</evidence>
<dbReference type="GO" id="GO:0004623">
    <property type="term" value="F:phospholipase A2 activity"/>
    <property type="evidence" value="ECO:0007669"/>
    <property type="project" value="UniProtKB-EC"/>
</dbReference>
<dbReference type="InterPro" id="IPR038885">
    <property type="entry name" value="PLB1"/>
</dbReference>
<keyword evidence="16" id="KW-1208">Phospholipid metabolism</keyword>
<dbReference type="STRING" id="41427.A0A182JJ13"/>
<dbReference type="Pfam" id="PF00657">
    <property type="entry name" value="Lipase_GDSL"/>
    <property type="match status" value="1"/>
</dbReference>
<comment type="catalytic activity">
    <reaction evidence="41">
        <text>1,3-dihexadecanoyl-2-(9Z-octadecenoyl)glycerol + H2O = 1,3-dihexadecanoylglycerol + (9Z)-octadecenoate + H(+)</text>
        <dbReference type="Rhea" id="RHEA:40983"/>
        <dbReference type="ChEBI" id="CHEBI:15377"/>
        <dbReference type="ChEBI" id="CHEBI:15378"/>
        <dbReference type="ChEBI" id="CHEBI:30823"/>
        <dbReference type="ChEBI" id="CHEBI:75688"/>
        <dbReference type="ChEBI" id="CHEBI:77619"/>
    </reaction>
    <physiologicalReaction direction="left-to-right" evidence="41">
        <dbReference type="Rhea" id="RHEA:40984"/>
    </physiologicalReaction>
</comment>
<evidence type="ECO:0000256" key="23">
    <source>
        <dbReference type="ARBA" id="ARBA00033022"/>
    </source>
</evidence>
<comment type="catalytic activity">
    <reaction evidence="44">
        <text>1,2-dihexadecanoyl-sn-glycero-3-phosphocholine + 2 H2O = sn-glycerol 3-phosphocholine + 2 hexadecanoate + 2 H(+)</text>
        <dbReference type="Rhea" id="RHEA:40975"/>
        <dbReference type="ChEBI" id="CHEBI:7896"/>
        <dbReference type="ChEBI" id="CHEBI:15377"/>
        <dbReference type="ChEBI" id="CHEBI:15378"/>
        <dbReference type="ChEBI" id="CHEBI:16870"/>
        <dbReference type="ChEBI" id="CHEBI:72999"/>
    </reaction>
    <physiologicalReaction direction="left-to-right" evidence="44">
        <dbReference type="Rhea" id="RHEA:40976"/>
    </physiologicalReaction>
</comment>
<comment type="function">
    <text evidence="24">Calcium-independent membrane-associated phospholipase that catalyzes complete diacylation of phospholipids by hydrolyzing both sn-1 and sn-2 fatty acyl chains attached to the glycerol backbone (phospholipase B activity). Has dual phospholipase and lysophospholipase activities toward diacylphospholipids. Preferentially cleaves sn-2 ester bonds over sn-1 bonds. Acts as a lipase toward glycerolipid substrates. Hydrolyzes fatty acyl chains of diacylglycerols with preference for the sn-2 position and of triacylglycerols with not positional selectivity. May also hydrolyze long chain retinyl esters such as retinyl palmitate. May contribute to digestion of dietary phospholipids, glycerolipids and retinoids, facilitating lipid absorption at the brush border.</text>
</comment>
<evidence type="ECO:0000256" key="26">
    <source>
        <dbReference type="ARBA" id="ARBA00047363"/>
    </source>
</evidence>
<evidence type="ECO:0000256" key="42">
    <source>
        <dbReference type="ARBA" id="ARBA00048872"/>
    </source>
</evidence>
<dbReference type="EC" id="3.1.1.5" evidence="3"/>
<name>A0A182JJ13_ANOAO</name>
<comment type="catalytic activity">
    <reaction evidence="36">
        <text>1,2,3-tri-(9Z-octadecenoyl)-glycerol + H2O = di-(9Z)-octadecenoylglycerol + (9Z)-octadecenoate + H(+)</text>
        <dbReference type="Rhea" id="RHEA:38575"/>
        <dbReference type="ChEBI" id="CHEBI:15377"/>
        <dbReference type="ChEBI" id="CHEBI:15378"/>
        <dbReference type="ChEBI" id="CHEBI:30823"/>
        <dbReference type="ChEBI" id="CHEBI:53753"/>
        <dbReference type="ChEBI" id="CHEBI:75945"/>
    </reaction>
    <physiologicalReaction direction="left-to-right" evidence="36">
        <dbReference type="Rhea" id="RHEA:38576"/>
    </physiologicalReaction>
</comment>
<evidence type="ECO:0000256" key="1">
    <source>
        <dbReference type="ARBA" id="ARBA00004247"/>
    </source>
</evidence>
<dbReference type="PROSITE" id="PS01098">
    <property type="entry name" value="LIPASE_GDSL_SER"/>
    <property type="match status" value="1"/>
</dbReference>
<keyword evidence="9" id="KW-0732">Signal</keyword>
<dbReference type="VEuPathDB" id="VectorBase:AATE018980"/>
<evidence type="ECO:0000256" key="44">
    <source>
        <dbReference type="ARBA" id="ARBA00049363"/>
    </source>
</evidence>
<evidence type="ECO:0000256" key="9">
    <source>
        <dbReference type="ARBA" id="ARBA00022729"/>
    </source>
</evidence>
<comment type="catalytic activity">
    <reaction evidence="45">
        <text>1,3-di-(9Z-octadecenoyl)-glycerol + H2O = 1-(9Z-octadecenoyl)-glycerol + (9Z)-octadecenoate + H(+)</text>
        <dbReference type="Rhea" id="RHEA:39939"/>
        <dbReference type="ChEBI" id="CHEBI:15377"/>
        <dbReference type="ChEBI" id="CHEBI:15378"/>
        <dbReference type="ChEBI" id="CHEBI:30823"/>
        <dbReference type="ChEBI" id="CHEBI:75342"/>
        <dbReference type="ChEBI" id="CHEBI:75735"/>
    </reaction>
    <physiologicalReaction direction="left-to-right" evidence="45">
        <dbReference type="Rhea" id="RHEA:39940"/>
    </physiologicalReaction>
</comment>
<comment type="catalytic activity">
    <reaction evidence="37">
        <text>a 1-acyl-sn-glycero-3-phosphocholine + H2O = sn-glycerol 3-phosphocholine + a fatty acid + H(+)</text>
        <dbReference type="Rhea" id="RHEA:15177"/>
        <dbReference type="ChEBI" id="CHEBI:15377"/>
        <dbReference type="ChEBI" id="CHEBI:15378"/>
        <dbReference type="ChEBI" id="CHEBI:16870"/>
        <dbReference type="ChEBI" id="CHEBI:28868"/>
        <dbReference type="ChEBI" id="CHEBI:58168"/>
        <dbReference type="EC" id="3.1.1.5"/>
    </reaction>
    <physiologicalReaction direction="left-to-right" evidence="37">
        <dbReference type="Rhea" id="RHEA:15178"/>
    </physiologicalReaction>
</comment>
<comment type="catalytic activity">
    <reaction evidence="25">
        <text>1-hexadecanoyl-2-(9Z)-octadecenoyl-3-octadecanoyl-sn-glycerol + H2O = 2-(9Z-octadecenoyl)-3-octadecanoyl-sn-glycerol + hexadecanoate + H(+)</text>
        <dbReference type="Rhea" id="RHEA:41107"/>
        <dbReference type="ChEBI" id="CHEBI:7896"/>
        <dbReference type="ChEBI" id="CHEBI:15377"/>
        <dbReference type="ChEBI" id="CHEBI:15378"/>
        <dbReference type="ChEBI" id="CHEBI:75558"/>
        <dbReference type="ChEBI" id="CHEBI:77623"/>
    </reaction>
    <physiologicalReaction direction="left-to-right" evidence="25">
        <dbReference type="Rhea" id="RHEA:41108"/>
    </physiologicalReaction>
</comment>
<evidence type="ECO:0000256" key="5">
    <source>
        <dbReference type="ARBA" id="ARBA00013279"/>
    </source>
</evidence>
<evidence type="ECO:0000256" key="18">
    <source>
        <dbReference type="ARBA" id="ARBA00023408"/>
    </source>
</evidence>
<dbReference type="InterPro" id="IPR001087">
    <property type="entry name" value="GDSL"/>
</dbReference>
<keyword evidence="12" id="KW-1133">Transmembrane helix</keyword>
<evidence type="ECO:0000256" key="31">
    <source>
        <dbReference type="ARBA" id="ARBA00048049"/>
    </source>
</evidence>
<comment type="catalytic activity">
    <reaction evidence="34">
        <text>1-hexadecanoyl-2-(9Z,12Z-octadecadienoyl)-sn-glycero-3-phosphocholine + H2O = 2-(9Z,12Z-octadecadienoyl)-sn-glycero-3-phosphocholine + hexadecanoate + H(+)</text>
        <dbReference type="Rhea" id="RHEA:40971"/>
        <dbReference type="ChEBI" id="CHEBI:7896"/>
        <dbReference type="ChEBI" id="CHEBI:15377"/>
        <dbReference type="ChEBI" id="CHEBI:15378"/>
        <dbReference type="ChEBI" id="CHEBI:73002"/>
        <dbReference type="ChEBI" id="CHEBI:76084"/>
    </reaction>
    <physiologicalReaction direction="left-to-right" evidence="34">
        <dbReference type="Rhea" id="RHEA:40972"/>
    </physiologicalReaction>
</comment>
<dbReference type="AlphaFoldDB" id="A0A182JJ13"/>
<evidence type="ECO:0000313" key="47">
    <source>
        <dbReference type="EnsemblMetazoa" id="AATE018980-PA.1"/>
    </source>
</evidence>
<evidence type="ECO:0000256" key="15">
    <source>
        <dbReference type="ARBA" id="ARBA00023180"/>
    </source>
</evidence>
<comment type="catalytic activity">
    <reaction evidence="33">
        <text>1,2-dihexadecanoyl-sn-glycero-3-phosphocholine + H2O = 1-hexadecanoyl-sn-glycero-3-phosphocholine + hexadecanoate + H(+)</text>
        <dbReference type="Rhea" id="RHEA:41223"/>
        <dbReference type="ChEBI" id="CHEBI:7896"/>
        <dbReference type="ChEBI" id="CHEBI:15377"/>
        <dbReference type="ChEBI" id="CHEBI:15378"/>
        <dbReference type="ChEBI" id="CHEBI:72998"/>
        <dbReference type="ChEBI" id="CHEBI:72999"/>
    </reaction>
    <physiologicalReaction direction="left-to-right" evidence="33">
        <dbReference type="Rhea" id="RHEA:41224"/>
    </physiologicalReaction>
</comment>
<keyword evidence="7" id="KW-1003">Cell membrane</keyword>
<comment type="catalytic activity">
    <reaction evidence="29">
        <text>2,3-di-(9Z)-octadecenoyl-sn-glycerol + H2O = 3-(9Z-octadecenoyl)-sn-glycerol + (9Z)-octadecenoate + H(+)</text>
        <dbReference type="Rhea" id="RHEA:42604"/>
        <dbReference type="ChEBI" id="CHEBI:15377"/>
        <dbReference type="ChEBI" id="CHEBI:15378"/>
        <dbReference type="ChEBI" id="CHEBI:30823"/>
        <dbReference type="ChEBI" id="CHEBI:75824"/>
        <dbReference type="ChEBI" id="CHEBI:75938"/>
    </reaction>
    <physiologicalReaction direction="left-to-right" evidence="29">
        <dbReference type="Rhea" id="RHEA:42605"/>
    </physiologicalReaction>
</comment>
<keyword evidence="10" id="KW-0677">Repeat</keyword>
<evidence type="ECO:0000256" key="34">
    <source>
        <dbReference type="ARBA" id="ARBA00048362"/>
    </source>
</evidence>
<comment type="catalytic activity">
    <reaction evidence="46">
        <text>2-(9Z-octadecenoyl)-glycerol + H2O = glycerol + (9Z)-octadecenoate + H(+)</text>
        <dbReference type="Rhea" id="RHEA:38491"/>
        <dbReference type="ChEBI" id="CHEBI:15377"/>
        <dbReference type="ChEBI" id="CHEBI:15378"/>
        <dbReference type="ChEBI" id="CHEBI:17754"/>
        <dbReference type="ChEBI" id="CHEBI:30823"/>
        <dbReference type="ChEBI" id="CHEBI:73990"/>
    </reaction>
    <physiologicalReaction direction="left-to-right" evidence="46">
        <dbReference type="Rhea" id="RHEA:38492"/>
    </physiologicalReaction>
</comment>
<dbReference type="FunFam" id="3.40.50.1110:FF:000005">
    <property type="entry name" value="Phospholipase B1"/>
    <property type="match status" value="1"/>
</dbReference>
<comment type="catalytic activity">
    <reaction evidence="18">
        <text>1-hexadecanoyl-2-(9Z,12Z-octadecadienoyl)-sn-glycero-3-phosphocholine + H2O = (9Z,12Z)-octadecadienoate + 1-hexadecanoyl-sn-glycero-3-phosphocholine + H(+)</text>
        <dbReference type="Rhea" id="RHEA:40811"/>
        <dbReference type="ChEBI" id="CHEBI:15377"/>
        <dbReference type="ChEBI" id="CHEBI:15378"/>
        <dbReference type="ChEBI" id="CHEBI:30245"/>
        <dbReference type="ChEBI" id="CHEBI:72998"/>
        <dbReference type="ChEBI" id="CHEBI:73002"/>
    </reaction>
    <physiologicalReaction direction="left-to-right" evidence="18">
        <dbReference type="Rhea" id="RHEA:40812"/>
    </physiologicalReaction>
</comment>
<comment type="catalytic activity">
    <reaction evidence="43">
        <text>1-hexadecanoyl-2-(9Z)-octadecenoyl-3-octadecanoyl-sn-glycerol + H2O = 1-hexadecanoyl-3-octadecanoyl-sn-glycerol + (9Z)-octadecenoate + H(+)</text>
        <dbReference type="Rhea" id="RHEA:41103"/>
        <dbReference type="ChEBI" id="CHEBI:15377"/>
        <dbReference type="ChEBI" id="CHEBI:15378"/>
        <dbReference type="ChEBI" id="CHEBI:30823"/>
        <dbReference type="ChEBI" id="CHEBI:77623"/>
        <dbReference type="ChEBI" id="CHEBI:77624"/>
    </reaction>
    <physiologicalReaction direction="left-to-right" evidence="43">
        <dbReference type="Rhea" id="RHEA:41104"/>
    </physiologicalReaction>
</comment>
<reference evidence="47" key="1">
    <citation type="submission" date="2022-08" db="UniProtKB">
        <authorList>
            <consortium name="EnsemblMetazoa"/>
        </authorList>
    </citation>
    <scope>IDENTIFICATION</scope>
    <source>
        <strain evidence="47">EBRO</strain>
    </source>
</reference>
<evidence type="ECO:0000256" key="10">
    <source>
        <dbReference type="ARBA" id="ARBA00022737"/>
    </source>
</evidence>
<dbReference type="EnsemblMetazoa" id="AATE018980-RA">
    <property type="protein sequence ID" value="AATE018980-PA.1"/>
    <property type="gene ID" value="AATE018980"/>
</dbReference>
<evidence type="ECO:0000256" key="37">
    <source>
        <dbReference type="ARBA" id="ARBA00048454"/>
    </source>
</evidence>
<evidence type="ECO:0000256" key="8">
    <source>
        <dbReference type="ARBA" id="ARBA00022692"/>
    </source>
</evidence>
<dbReference type="InterPro" id="IPR036514">
    <property type="entry name" value="SGNH_hydro_sf"/>
</dbReference>
<dbReference type="InterPro" id="IPR035547">
    <property type="entry name" value="Phospholipase_B"/>
</dbReference>
<evidence type="ECO:0000256" key="6">
    <source>
        <dbReference type="ARBA" id="ARBA00015133"/>
    </source>
</evidence>
<evidence type="ECO:0000256" key="29">
    <source>
        <dbReference type="ARBA" id="ARBA00048011"/>
    </source>
</evidence>
<evidence type="ECO:0000256" key="13">
    <source>
        <dbReference type="ARBA" id="ARBA00023098"/>
    </source>
</evidence>
<evidence type="ECO:0000256" key="20">
    <source>
        <dbReference type="ARBA" id="ARBA00029723"/>
    </source>
</evidence>
<evidence type="ECO:0000256" key="28">
    <source>
        <dbReference type="ARBA" id="ARBA00047459"/>
    </source>
</evidence>
<evidence type="ECO:0000256" key="3">
    <source>
        <dbReference type="ARBA" id="ARBA00013274"/>
    </source>
</evidence>
<proteinExistence type="inferred from homology"/>
<evidence type="ECO:0000256" key="14">
    <source>
        <dbReference type="ARBA" id="ARBA00023136"/>
    </source>
</evidence>
<dbReference type="PANTHER" id="PTHR21325:SF31">
    <property type="entry name" value="GH22081P-RELATED"/>
    <property type="match status" value="1"/>
</dbReference>
<comment type="catalytic activity">
    <reaction evidence="28">
        <text>1-hexadecanoyl-2-(9Z)-octadecenoyl-3-octadecanoyl-sn-glycerol + H2O = 1-hexadecanoyl-2-(9Z-octadecenoyl)-sn-glycerol + octadecanoate + H(+)</text>
        <dbReference type="Rhea" id="RHEA:41111"/>
        <dbReference type="ChEBI" id="CHEBI:15377"/>
        <dbReference type="ChEBI" id="CHEBI:15378"/>
        <dbReference type="ChEBI" id="CHEBI:25629"/>
        <dbReference type="ChEBI" id="CHEBI:75466"/>
        <dbReference type="ChEBI" id="CHEBI:77623"/>
    </reaction>
    <physiologicalReaction direction="left-to-right" evidence="28">
        <dbReference type="Rhea" id="RHEA:41112"/>
    </physiologicalReaction>
</comment>
<evidence type="ECO:0000256" key="27">
    <source>
        <dbReference type="ARBA" id="ARBA00047438"/>
    </source>
</evidence>
<keyword evidence="11" id="KW-0378">Hydrolase</keyword>
<evidence type="ECO:0000256" key="35">
    <source>
        <dbReference type="ARBA" id="ARBA00048374"/>
    </source>
</evidence>
<dbReference type="PANTHER" id="PTHR21325">
    <property type="entry name" value="PHOSPHOLIPASE B, PLB1"/>
    <property type="match status" value="1"/>
</dbReference>
<dbReference type="EC" id="3.1.1.3" evidence="5"/>